<dbReference type="Proteomes" id="UP001519343">
    <property type="component" value="Unassembled WGS sequence"/>
</dbReference>
<dbReference type="RefSeq" id="WP_209810124.1">
    <property type="nucleotide sequence ID" value="NZ_JAGGKT010000005.1"/>
</dbReference>
<protein>
    <submittedName>
        <fullName evidence="1">Ribosomal protein L37AE/L43A</fullName>
    </submittedName>
</protein>
<keyword evidence="1" id="KW-0689">Ribosomal protein</keyword>
<accession>A0ABS4GPK0</accession>
<gene>
    <name evidence="1" type="ORF">J2Z37_002053</name>
</gene>
<organism evidence="1 2">
    <name type="scientific">Ammoniphilus resinae</name>
    <dbReference type="NCBI Taxonomy" id="861532"/>
    <lineage>
        <taxon>Bacteria</taxon>
        <taxon>Bacillati</taxon>
        <taxon>Bacillota</taxon>
        <taxon>Bacilli</taxon>
        <taxon>Bacillales</taxon>
        <taxon>Paenibacillaceae</taxon>
        <taxon>Aneurinibacillus group</taxon>
        <taxon>Ammoniphilus</taxon>
    </lineage>
</organism>
<dbReference type="GO" id="GO:0005840">
    <property type="term" value="C:ribosome"/>
    <property type="evidence" value="ECO:0007669"/>
    <property type="project" value="UniProtKB-KW"/>
</dbReference>
<evidence type="ECO:0000313" key="2">
    <source>
        <dbReference type="Proteomes" id="UP001519343"/>
    </source>
</evidence>
<name>A0ABS4GPK0_9BACL</name>
<dbReference type="EMBL" id="JAGGKT010000005">
    <property type="protein sequence ID" value="MBP1932052.1"/>
    <property type="molecule type" value="Genomic_DNA"/>
</dbReference>
<keyword evidence="2" id="KW-1185">Reference proteome</keyword>
<keyword evidence="1" id="KW-0687">Ribonucleoprotein</keyword>
<evidence type="ECO:0000313" key="1">
    <source>
        <dbReference type="EMBL" id="MBP1932052.1"/>
    </source>
</evidence>
<comment type="caution">
    <text evidence="1">The sequence shown here is derived from an EMBL/GenBank/DDBJ whole genome shotgun (WGS) entry which is preliminary data.</text>
</comment>
<reference evidence="1 2" key="1">
    <citation type="submission" date="2021-03" db="EMBL/GenBank/DDBJ databases">
        <title>Genomic Encyclopedia of Type Strains, Phase IV (KMG-IV): sequencing the most valuable type-strain genomes for metagenomic binning, comparative biology and taxonomic classification.</title>
        <authorList>
            <person name="Goeker M."/>
        </authorList>
    </citation>
    <scope>NUCLEOTIDE SEQUENCE [LARGE SCALE GENOMIC DNA]</scope>
    <source>
        <strain evidence="1 2">DSM 24738</strain>
    </source>
</reference>
<proteinExistence type="predicted"/>
<sequence>MYRKKCPHCERVMYRREDVDVWKCLFCDADLTDIEAEFIEKKKPPKKGGFKRLK</sequence>